<evidence type="ECO:0000313" key="2">
    <source>
        <dbReference type="Proteomes" id="UP000003053"/>
    </source>
</evidence>
<dbReference type="EMBL" id="AAOG01000006">
    <property type="protein sequence ID" value="EAR11488.1"/>
    <property type="molecule type" value="Genomic_DNA"/>
</dbReference>
<dbReference type="RefSeq" id="WP_004569839.1">
    <property type="nucleotide sequence ID" value="NZ_CH724148.1"/>
</dbReference>
<dbReference type="Proteomes" id="UP000003053">
    <property type="component" value="Unassembled WGS sequence"/>
</dbReference>
<evidence type="ECO:0000313" key="1">
    <source>
        <dbReference type="EMBL" id="EAR11488.1"/>
    </source>
</evidence>
<dbReference type="OrthoDB" id="956451at2"/>
<sequence>MKTNPIDDILPLNRDEYLIKIQNHFSKLVAEIVNFGTHILKWDVEVKREGKDNNIPTLFFRNILELSDSISILIKESSIDPSKIILRTLIENILQLIYMLEEKERQRVLSYMVAKANKDIKYYNKFIKTENSSSQFKIQIEKDELNLNFDKFMDHPEIIKTKESKKSLLEKPEFSEVQKEYLRTSKKRKNPNWYSLYNGPDNLEQLAQKLKKNIRYEFFYRKYSENVHGLNLTKGMVYVGNDSAQIIQIRDFEHTQNVTFNTASLLLEIYNIFIRKRVPEKLDEYRKWYLTIRNDYLDLNKRNYINYKK</sequence>
<dbReference type="AlphaFoldDB" id="A4C317"/>
<proteinExistence type="predicted"/>
<comment type="caution">
    <text evidence="1">The sequence shown here is derived from an EMBL/GenBank/DDBJ whole genome shotgun (WGS) entry which is preliminary data.</text>
</comment>
<dbReference type="STRING" id="313594.PI23P_06091"/>
<dbReference type="eggNOG" id="ENOG5030XWV">
    <property type="taxonomic scope" value="Bacteria"/>
</dbReference>
<organism evidence="1 2">
    <name type="scientific">Polaribacter irgensii 23-P</name>
    <dbReference type="NCBI Taxonomy" id="313594"/>
    <lineage>
        <taxon>Bacteria</taxon>
        <taxon>Pseudomonadati</taxon>
        <taxon>Bacteroidota</taxon>
        <taxon>Flavobacteriia</taxon>
        <taxon>Flavobacteriales</taxon>
        <taxon>Flavobacteriaceae</taxon>
    </lineage>
</organism>
<keyword evidence="2" id="KW-1185">Reference proteome</keyword>
<dbReference type="Pfam" id="PF18928">
    <property type="entry name" value="DUF5677"/>
    <property type="match status" value="1"/>
</dbReference>
<dbReference type="HOGENOM" id="CLU_899722_0_0_10"/>
<protein>
    <submittedName>
        <fullName evidence="1">Uncharacterized protein</fullName>
    </submittedName>
</protein>
<dbReference type="InterPro" id="IPR043733">
    <property type="entry name" value="DUF5677"/>
</dbReference>
<gene>
    <name evidence="1" type="ORF">PI23P_06091</name>
</gene>
<reference evidence="1 2" key="1">
    <citation type="submission" date="2006-02" db="EMBL/GenBank/DDBJ databases">
        <authorList>
            <person name="Murray A."/>
            <person name="Staley J."/>
            <person name="Ferriera S."/>
            <person name="Johnson J."/>
            <person name="Kravitz S."/>
            <person name="Halpern A."/>
            <person name="Remington K."/>
            <person name="Beeson K."/>
            <person name="Tran B."/>
            <person name="Rogers Y.-H."/>
            <person name="Friedman R."/>
            <person name="Venter J.C."/>
        </authorList>
    </citation>
    <scope>NUCLEOTIDE SEQUENCE [LARGE SCALE GENOMIC DNA]</scope>
    <source>
        <strain evidence="1 2">23-P</strain>
    </source>
</reference>
<name>A4C317_9FLAO</name>
<accession>A4C317</accession>